<protein>
    <submittedName>
        <fullName evidence="3">PKD domain-containing protein</fullName>
    </submittedName>
</protein>
<dbReference type="InterPro" id="IPR013783">
    <property type="entry name" value="Ig-like_fold"/>
</dbReference>
<dbReference type="InterPro" id="IPR000601">
    <property type="entry name" value="PKD_dom"/>
</dbReference>
<evidence type="ECO:0000313" key="4">
    <source>
        <dbReference type="Proteomes" id="UP001597389"/>
    </source>
</evidence>
<evidence type="ECO:0000313" key="3">
    <source>
        <dbReference type="EMBL" id="MFD2160342.1"/>
    </source>
</evidence>
<keyword evidence="4" id="KW-1185">Reference proteome</keyword>
<comment type="caution">
    <text evidence="3">The sequence shown here is derived from an EMBL/GenBank/DDBJ whole genome shotgun (WGS) entry which is preliminary data.</text>
</comment>
<organism evidence="3 4">
    <name type="scientific">Rubritalea tangerina</name>
    <dbReference type="NCBI Taxonomy" id="430798"/>
    <lineage>
        <taxon>Bacteria</taxon>
        <taxon>Pseudomonadati</taxon>
        <taxon>Verrucomicrobiota</taxon>
        <taxon>Verrucomicrobiia</taxon>
        <taxon>Verrucomicrobiales</taxon>
        <taxon>Rubritaleaceae</taxon>
        <taxon>Rubritalea</taxon>
    </lineage>
</organism>
<sequence length="1164" mass="126651">MRPSTAIALPLALLGAAIPFCLQLSDQKEPTTPQTAAPPAITENTLISSPSSVGSAEKVSATASIDHLLHTLNNTSSPTQRAQTIQNAKVFAQQRSQELIKLLRNSPERALTHCISLEQWAQLPEELRPFFETPFSSTQSYDVYNVCGEAPDSVRAQLKGQNSSPISATFGDATAYTSDLRSQVLSKASLSSFGYQFAGDIVLLTDSPVYPLNSVELDLAVDLYETSPRGLMVDPTTGNPANGHTYALIGGYVHAFESPNSLQTLEQSLTTIEQLNSPKSNDQIYALLANDATIDLNQLVQAAEVQASARTETPKSVLFIRVDFSDVSGAAYTQAELLQRLNDSSDLIDEMSYSKTNLGTPTVTSELFRLPSPSTSYLEDSSALLNDARALAQAAGYDLSAYDIVGVNFPDIPITFGGVQFAGLASVGGGNQWLNGDVSRGTITHEFGHNYGLYHAEFWQTNDGSIMGSGSSITYGDPFDMMGSSSSYPNGHFSHFAKHRLNWIEEPKVIKPTSTSGTYRIYRFDHSSSNDNNALALEIQNNESETFWVGYRKNFTSNTSLSNGLYVTWAHTSSKARLLDMTPDSDSDSSDDTRDSALPINQTFTDTTGIVNVTPIAQGGTSPNEWIDVNVAIGPFPNNNAPLANIIADSNADARTPITLNASASDPDGDALVYSWDFGDGQSKAYTSSVTHYWVAGGNYTVTLTVSDMKGKSTTTTHNITISDPLLQWTLKTTTQSNRHYRALACSNSTIVAVGGESSNSGCLAYSSDGSSWNTKNLGTNVRFRDVTYDGTRFIAVGYDYNFSNSRWEAVIYSSTDAETWNRNLLEGPNLLRAITTNPQGVSVAVGENGTIYRTTNGTSWNLISQPFLSTEDITTITYTGSTFVAGGRASDTLIGSTSPTSPFILRSTDGTSWSHIPENNINFPYSYSGLSHLNQLADTLLSSGYYNHLSYSQDEGLSWSHSYQGAEQFEATGSDHFAGISLIIGEDFYSSTRRAYVSLDETSWREIPLPGSASMRDTIYFNNSFIICGFDGHIYQSDPLFDGFQLWLVNQNITDPYEQLTTANPDGDWANNLIEYALGGDPMAYNSAPTVPSMSIENGKLTLTVDRAQIRDDLTYRVERSTNLVDWSDAGTTTLEDSANTLKVRSNTNADSNQEFLRLKLSR</sequence>
<dbReference type="Gene3D" id="2.60.40.10">
    <property type="entry name" value="Immunoglobulins"/>
    <property type="match status" value="1"/>
</dbReference>
<dbReference type="InterPro" id="IPR035986">
    <property type="entry name" value="PKD_dom_sf"/>
</dbReference>
<evidence type="ECO:0000256" key="1">
    <source>
        <dbReference type="SAM" id="SignalP"/>
    </source>
</evidence>
<dbReference type="RefSeq" id="WP_377088372.1">
    <property type="nucleotide sequence ID" value="NZ_JBHSJL010000014.1"/>
</dbReference>
<reference evidence="4" key="1">
    <citation type="journal article" date="2019" name="Int. J. Syst. Evol. Microbiol.">
        <title>The Global Catalogue of Microorganisms (GCM) 10K type strain sequencing project: providing services to taxonomists for standard genome sequencing and annotation.</title>
        <authorList>
            <consortium name="The Broad Institute Genomics Platform"/>
            <consortium name="The Broad Institute Genome Sequencing Center for Infectious Disease"/>
            <person name="Wu L."/>
            <person name="Ma J."/>
        </authorList>
    </citation>
    <scope>NUCLEOTIDE SEQUENCE [LARGE SCALE GENOMIC DNA]</scope>
    <source>
        <strain evidence="4">CCUG 57942</strain>
    </source>
</reference>
<proteinExistence type="predicted"/>
<feature type="chain" id="PRO_5045182951" evidence="1">
    <location>
        <begin position="25"/>
        <end position="1164"/>
    </location>
</feature>
<keyword evidence="1" id="KW-0732">Signal</keyword>
<dbReference type="EMBL" id="JBHUJB010000076">
    <property type="protein sequence ID" value="MFD2160342.1"/>
    <property type="molecule type" value="Genomic_DNA"/>
</dbReference>
<dbReference type="InterPro" id="IPR022409">
    <property type="entry name" value="PKD/Chitinase_dom"/>
</dbReference>
<dbReference type="SUPFAM" id="SSF110296">
    <property type="entry name" value="Oligoxyloglucan reducing end-specific cellobiohydrolase"/>
    <property type="match status" value="1"/>
</dbReference>
<dbReference type="CDD" id="cd00146">
    <property type="entry name" value="PKD"/>
    <property type="match status" value="1"/>
</dbReference>
<gene>
    <name evidence="3" type="ORF">ACFSW8_15670</name>
</gene>
<dbReference type="SUPFAM" id="SSF55486">
    <property type="entry name" value="Metalloproteases ('zincins'), catalytic domain"/>
    <property type="match status" value="1"/>
</dbReference>
<dbReference type="Pfam" id="PF18911">
    <property type="entry name" value="PKD_4"/>
    <property type="match status" value="1"/>
</dbReference>
<dbReference type="SUPFAM" id="SSF49299">
    <property type="entry name" value="PKD domain"/>
    <property type="match status" value="1"/>
</dbReference>
<feature type="signal peptide" evidence="1">
    <location>
        <begin position="1"/>
        <end position="24"/>
    </location>
</feature>
<evidence type="ECO:0000259" key="2">
    <source>
        <dbReference type="PROSITE" id="PS50093"/>
    </source>
</evidence>
<dbReference type="Proteomes" id="UP001597389">
    <property type="component" value="Unassembled WGS sequence"/>
</dbReference>
<feature type="domain" description="PKD" evidence="2">
    <location>
        <begin position="641"/>
        <end position="722"/>
    </location>
</feature>
<accession>A0ABW4ZFJ6</accession>
<name>A0ABW4ZFJ6_9BACT</name>
<dbReference type="SMART" id="SM00089">
    <property type="entry name" value="PKD"/>
    <property type="match status" value="1"/>
</dbReference>
<dbReference type="PROSITE" id="PS50093">
    <property type="entry name" value="PKD"/>
    <property type="match status" value="1"/>
</dbReference>